<dbReference type="EMBL" id="LKHP01000013">
    <property type="protein sequence ID" value="KRQ86214.1"/>
    <property type="molecule type" value="Genomic_DNA"/>
</dbReference>
<proteinExistence type="predicted"/>
<sequence>MKIGRNDLCPCGSGKKFKKCCIDKIDVIPQVVDITNWIKSLWSYEEVSEMSNEKIISTLKNMGILFDKEAFLADIEKFLSAEGISENWFRTFNVTAKGRDGDFPLLAAWVLWERLAPKNILSMEQMSDLIDRGFEYLDEDESILACETWLKVWEGIKYRIRPEFEDLEYLDKEYGGSFFVRDFCQDLEGELYNAGLDDPKYFEKRIEYCQEFLRYFPKEDKDIIFNMRRAIAESYFKLNKLEEAINEFEKILDDFPNNPWSYIAYADMYCLDKSDIYDIDKAREIYNKGLAVAKTREDKIIIKERLKDLGRL</sequence>
<organism evidence="2 3">
    <name type="scientific">Caloramator mitchellensis</name>
    <dbReference type="NCBI Taxonomy" id="908809"/>
    <lineage>
        <taxon>Bacteria</taxon>
        <taxon>Bacillati</taxon>
        <taxon>Bacillota</taxon>
        <taxon>Clostridia</taxon>
        <taxon>Eubacteriales</taxon>
        <taxon>Clostridiaceae</taxon>
        <taxon>Caloramator</taxon>
    </lineage>
</organism>
<dbReference type="InterPro" id="IPR004027">
    <property type="entry name" value="SEC_C_motif"/>
</dbReference>
<dbReference type="OrthoDB" id="9802055at2"/>
<dbReference type="PATRIC" id="fig|908809.3.peg.1947"/>
<dbReference type="InterPro" id="IPR019734">
    <property type="entry name" value="TPR_rpt"/>
</dbReference>
<dbReference type="PROSITE" id="PS50005">
    <property type="entry name" value="TPR"/>
    <property type="match status" value="1"/>
</dbReference>
<comment type="caution">
    <text evidence="2">The sequence shown here is derived from an EMBL/GenBank/DDBJ whole genome shotgun (WGS) entry which is preliminary data.</text>
</comment>
<reference evidence="2 3" key="1">
    <citation type="submission" date="2015-09" db="EMBL/GenBank/DDBJ databases">
        <title>Draft genome sequence of a Caloramator mitchellensis, a moderate thermophile from the Great Artesian Basin of Australia.</title>
        <authorList>
            <person name="Patel B.K."/>
        </authorList>
    </citation>
    <scope>NUCLEOTIDE SEQUENCE [LARGE SCALE GENOMIC DNA]</scope>
    <source>
        <strain evidence="2 3">VF08</strain>
    </source>
</reference>
<accession>A0A0R3JRV2</accession>
<keyword evidence="3" id="KW-1185">Reference proteome</keyword>
<dbReference type="Proteomes" id="UP000052015">
    <property type="component" value="Unassembled WGS sequence"/>
</dbReference>
<evidence type="ECO:0000313" key="3">
    <source>
        <dbReference type="Proteomes" id="UP000052015"/>
    </source>
</evidence>
<dbReference type="Gene3D" id="3.10.450.50">
    <property type="match status" value="1"/>
</dbReference>
<dbReference type="STRING" id="908809.ABG79_01944"/>
<dbReference type="InterPro" id="IPR011990">
    <property type="entry name" value="TPR-like_helical_dom_sf"/>
</dbReference>
<evidence type="ECO:0000313" key="2">
    <source>
        <dbReference type="EMBL" id="KRQ86214.1"/>
    </source>
</evidence>
<dbReference type="RefSeq" id="WP_057979265.1">
    <property type="nucleotide sequence ID" value="NZ_LKHP01000013.1"/>
</dbReference>
<name>A0A0R3JRV2_CALMK</name>
<dbReference type="SUPFAM" id="SSF48452">
    <property type="entry name" value="TPR-like"/>
    <property type="match status" value="1"/>
</dbReference>
<feature type="repeat" description="TPR" evidence="1">
    <location>
        <begin position="225"/>
        <end position="258"/>
    </location>
</feature>
<dbReference type="Pfam" id="PF02810">
    <property type="entry name" value="SEC-C"/>
    <property type="match status" value="1"/>
</dbReference>
<dbReference type="AlphaFoldDB" id="A0A0R3JRV2"/>
<gene>
    <name evidence="2" type="ORF">ABG79_01944</name>
</gene>
<dbReference type="Gene3D" id="1.25.40.10">
    <property type="entry name" value="Tetratricopeptide repeat domain"/>
    <property type="match status" value="1"/>
</dbReference>
<keyword evidence="1" id="KW-0802">TPR repeat</keyword>
<dbReference type="SUPFAM" id="SSF103642">
    <property type="entry name" value="Sec-C motif"/>
    <property type="match status" value="1"/>
</dbReference>
<protein>
    <submittedName>
        <fullName evidence="2">Uncharacterized protein</fullName>
    </submittedName>
</protein>
<evidence type="ECO:0000256" key="1">
    <source>
        <dbReference type="PROSITE-ProRule" id="PRU00339"/>
    </source>
</evidence>